<dbReference type="Proteomes" id="UP000469890">
    <property type="component" value="Unassembled WGS sequence"/>
</dbReference>
<gene>
    <name evidence="7" type="ORF">FB192DRAFT_1379903</name>
</gene>
<keyword evidence="3" id="KW-0378">Hydrolase</keyword>
<dbReference type="SUPFAM" id="SSF51182">
    <property type="entry name" value="RmlC-like cupins"/>
    <property type="match status" value="1"/>
</dbReference>
<evidence type="ECO:0000313" key="7">
    <source>
        <dbReference type="EMBL" id="KAF1802808.1"/>
    </source>
</evidence>
<evidence type="ECO:0000256" key="1">
    <source>
        <dbReference type="ARBA" id="ARBA00001947"/>
    </source>
</evidence>
<dbReference type="GO" id="GO:0046872">
    <property type="term" value="F:metal ion binding"/>
    <property type="evidence" value="ECO:0007669"/>
    <property type="project" value="UniProtKB-KW"/>
</dbReference>
<feature type="region of interest" description="Disordered" evidence="5">
    <location>
        <begin position="271"/>
        <end position="357"/>
    </location>
</feature>
<dbReference type="CDD" id="cd06251">
    <property type="entry name" value="M14_ASTE_ASPA-like"/>
    <property type="match status" value="1"/>
</dbReference>
<feature type="region of interest" description="Disordered" evidence="5">
    <location>
        <begin position="1"/>
        <end position="26"/>
    </location>
</feature>
<sequence length="737" mass="81982">MSALPSKEKNPESDKEGPLLQSESPDPTLIQAIVLKPESDYHSQQWKNGLGTTDEIAIYPPDKDFIKDEFFWRFSTNTMHANCSYSLFPGYDCTTVILPTDDQQDKKSKAYFSLSHQGGETLTKIQPLFPYSWQGEWATTCKLSNSPVSCLQFMLRRELGKARVRVEKIGSFETDLQGDVDSGKNMLFGAFALVYVVEGFISVILDENHQHNQKFELKKGETLFVERDEDASPTSILLNATNQVGQSAYSGVEATVVVIQIEEGKTFGGILQSQSQPQGASATAPPEEETPPQRFSNNDGIVPSQRRPSNRRPSLLVPMEQEGSSIKAPTAQSPTTAELDSKLSAMQVTSDEQPKRMGLERRDSLINMESFDPNAIYEPPAFALIHKDTDMPPPVTRDKLEVDEFPLNTISTAWIKMMTQGLSEWLKLPIIVCRGTEDGPVVGITAAVHGNELNGVPCIHRVISQIDVNKLKGTVVAVPCVNVWGFLKFQREFADGRDLNRQFPGKSDGYASQVFCDHLMNKIISQFNYMVDLHTASFGRINSYYVRADMNDPLGAKMAKLQQPQILLHNSGQDGTLRSAAAARGIKAITVEIGNPQTFQDRYIQWSFMGIMRILDHFEMYDLKNINMTEIKTLANEENLNGPPHTVLCSRGFWLYTKTGGLLEVYPGVNKLVKKGEIIARIKNMFGNVIDEYFSPCTGVVIGRSSNPVAMAGDRIVHMGVIKRTGEVLAKAAKENY</sequence>
<keyword evidence="2" id="KW-0479">Metal-binding</keyword>
<dbReference type="GO" id="GO:0016788">
    <property type="term" value="F:hydrolase activity, acting on ester bonds"/>
    <property type="evidence" value="ECO:0007669"/>
    <property type="project" value="InterPro"/>
</dbReference>
<organism evidence="7 8">
    <name type="scientific">Mucor circinelloides f. lusitanicus</name>
    <name type="common">Mucor racemosus var. lusitanicus</name>
    <dbReference type="NCBI Taxonomy" id="29924"/>
    <lineage>
        <taxon>Eukaryota</taxon>
        <taxon>Fungi</taxon>
        <taxon>Fungi incertae sedis</taxon>
        <taxon>Mucoromycota</taxon>
        <taxon>Mucoromycotina</taxon>
        <taxon>Mucoromycetes</taxon>
        <taxon>Mucorales</taxon>
        <taxon>Mucorineae</taxon>
        <taxon>Mucoraceae</taxon>
        <taxon>Mucor</taxon>
    </lineage>
</organism>
<proteinExistence type="predicted"/>
<dbReference type="PANTHER" id="PTHR37326:SF1">
    <property type="entry name" value="BLL3975 PROTEIN"/>
    <property type="match status" value="1"/>
</dbReference>
<dbReference type="Gene3D" id="3.40.630.10">
    <property type="entry name" value="Zn peptidases"/>
    <property type="match status" value="1"/>
</dbReference>
<feature type="domain" description="Succinylglutamate desuccinylase/Aspartoacylase catalytic" evidence="6">
    <location>
        <begin position="439"/>
        <end position="617"/>
    </location>
</feature>
<comment type="caution">
    <text evidence="7">The sequence shown here is derived from an EMBL/GenBank/DDBJ whole genome shotgun (WGS) entry which is preliminary data.</text>
</comment>
<name>A0A8H4BIJ2_MUCCL</name>
<dbReference type="InterPro" id="IPR014710">
    <property type="entry name" value="RmlC-like_jellyroll"/>
</dbReference>
<dbReference type="SUPFAM" id="SSF53187">
    <property type="entry name" value="Zn-dependent exopeptidases"/>
    <property type="match status" value="1"/>
</dbReference>
<evidence type="ECO:0000256" key="5">
    <source>
        <dbReference type="SAM" id="MobiDB-lite"/>
    </source>
</evidence>
<dbReference type="InterPro" id="IPR010282">
    <property type="entry name" value="Uncharacterised_HutD/Ves"/>
</dbReference>
<evidence type="ECO:0000256" key="4">
    <source>
        <dbReference type="ARBA" id="ARBA00022833"/>
    </source>
</evidence>
<evidence type="ECO:0000256" key="3">
    <source>
        <dbReference type="ARBA" id="ARBA00022801"/>
    </source>
</evidence>
<protein>
    <recommendedName>
        <fullName evidence="6">Succinylglutamate desuccinylase/Aspartoacylase catalytic domain-containing protein</fullName>
    </recommendedName>
</protein>
<dbReference type="EMBL" id="JAAECE010000004">
    <property type="protein sequence ID" value="KAF1802808.1"/>
    <property type="molecule type" value="Genomic_DNA"/>
</dbReference>
<feature type="compositionally biased region" description="Polar residues" evidence="5">
    <location>
        <begin position="271"/>
        <end position="281"/>
    </location>
</feature>
<reference evidence="7 8" key="1">
    <citation type="submission" date="2019-09" db="EMBL/GenBank/DDBJ databases">
        <authorList>
            <consortium name="DOE Joint Genome Institute"/>
            <person name="Mondo S.J."/>
            <person name="Navarro-Mendoza M.I."/>
            <person name="Perez-Arques C."/>
            <person name="Panchal S."/>
            <person name="Nicolas F.E."/>
            <person name="Ganguly P."/>
            <person name="Pangilinan J."/>
            <person name="Grigoriev I."/>
            <person name="Heitman J."/>
            <person name="Sanya K."/>
            <person name="Garre V."/>
        </authorList>
    </citation>
    <scope>NUCLEOTIDE SEQUENCE [LARGE SCALE GENOMIC DNA]</scope>
    <source>
        <strain evidence="7 8">MU402</strain>
    </source>
</reference>
<keyword evidence="4" id="KW-0862">Zinc</keyword>
<dbReference type="Pfam" id="PF24827">
    <property type="entry name" value="AstE_AspA_cat"/>
    <property type="match status" value="1"/>
</dbReference>
<comment type="cofactor">
    <cofactor evidence="1">
        <name>Zn(2+)</name>
        <dbReference type="ChEBI" id="CHEBI:29105"/>
    </cofactor>
</comment>
<feature type="compositionally biased region" description="Basic and acidic residues" evidence="5">
    <location>
        <begin position="1"/>
        <end position="17"/>
    </location>
</feature>
<dbReference type="Pfam" id="PF05962">
    <property type="entry name" value="HutD"/>
    <property type="match status" value="1"/>
</dbReference>
<dbReference type="InterPro" id="IPR011051">
    <property type="entry name" value="RmlC_Cupin_sf"/>
</dbReference>
<evidence type="ECO:0000259" key="6">
    <source>
        <dbReference type="Pfam" id="PF24827"/>
    </source>
</evidence>
<dbReference type="Gene3D" id="2.60.120.10">
    <property type="entry name" value="Jelly Rolls"/>
    <property type="match status" value="1"/>
</dbReference>
<feature type="compositionally biased region" description="Polar residues" evidence="5">
    <location>
        <begin position="330"/>
        <end position="351"/>
    </location>
</feature>
<dbReference type="PANTHER" id="PTHR37326">
    <property type="entry name" value="BLL3975 PROTEIN"/>
    <property type="match status" value="1"/>
</dbReference>
<dbReference type="InterPro" id="IPR053138">
    <property type="entry name" value="N-alpha-Ac-DABA_deacetylase"/>
</dbReference>
<feature type="compositionally biased region" description="Low complexity" evidence="5">
    <location>
        <begin position="303"/>
        <end position="314"/>
    </location>
</feature>
<dbReference type="InterPro" id="IPR055438">
    <property type="entry name" value="AstE_AspA_cat"/>
</dbReference>
<accession>A0A8H4BIJ2</accession>
<dbReference type="AlphaFoldDB" id="A0A8H4BIJ2"/>
<evidence type="ECO:0000256" key="2">
    <source>
        <dbReference type="ARBA" id="ARBA00022723"/>
    </source>
</evidence>
<evidence type="ECO:0000313" key="8">
    <source>
        <dbReference type="Proteomes" id="UP000469890"/>
    </source>
</evidence>